<evidence type="ECO:0000313" key="6">
    <source>
        <dbReference type="Proteomes" id="UP000001953"/>
    </source>
</evidence>
<dbReference type="Pfam" id="PF04586">
    <property type="entry name" value="Peptidase_S78"/>
    <property type="match status" value="1"/>
</dbReference>
<dbReference type="MEROPS" id="S78.001"/>
<dbReference type="NCBIfam" id="TIGR01543">
    <property type="entry name" value="proheadase_HK97"/>
    <property type="match status" value="1"/>
</dbReference>
<dbReference type="InterPro" id="IPR054613">
    <property type="entry name" value="Peptidase_S78_dom"/>
</dbReference>
<dbReference type="KEGG" id="nha:Nham_1718"/>
<keyword evidence="2" id="KW-0645">Protease</keyword>
<dbReference type="AlphaFoldDB" id="Q1QML3"/>
<name>Q1QML3_NITHX</name>
<sequence>MKTDHGSVFELDIKSIQEDGTFTGYASVFDVVDSHKDIVVKSAFKKSLVKRPAAKVKMLREHDQTEPIGKWLSLVEDDRGLKATGQLILGTTKGSETYKLMKAGLLDSLSIGYRTVRDRMDRTKGARILEQVDLWEISVVTFPSNTESTVTAVKSNSATQFRELVAAINSARNLLH</sequence>
<evidence type="ECO:0000256" key="1">
    <source>
        <dbReference type="ARBA" id="ARBA00022612"/>
    </source>
</evidence>
<feature type="domain" description="Prohead serine protease" evidence="4">
    <location>
        <begin position="10"/>
        <end position="156"/>
    </location>
</feature>
<accession>Q1QML3</accession>
<gene>
    <name evidence="5" type="ordered locus">Nham_1718</name>
</gene>
<evidence type="ECO:0000313" key="5">
    <source>
        <dbReference type="EMBL" id="ABE62534.1"/>
    </source>
</evidence>
<dbReference type="OrthoDB" id="9804926at2"/>
<keyword evidence="3" id="KW-0378">Hydrolase</keyword>
<dbReference type="EMBL" id="CP000319">
    <property type="protein sequence ID" value="ABE62534.1"/>
    <property type="molecule type" value="Genomic_DNA"/>
</dbReference>
<evidence type="ECO:0000259" key="4">
    <source>
        <dbReference type="Pfam" id="PF04586"/>
    </source>
</evidence>
<evidence type="ECO:0000256" key="3">
    <source>
        <dbReference type="ARBA" id="ARBA00022801"/>
    </source>
</evidence>
<dbReference type="STRING" id="323097.Nham_1718"/>
<keyword evidence="1" id="KW-1188">Viral release from host cell</keyword>
<organism evidence="5 6">
    <name type="scientific">Nitrobacter hamburgensis (strain DSM 10229 / NCIMB 13809 / X14)</name>
    <dbReference type="NCBI Taxonomy" id="323097"/>
    <lineage>
        <taxon>Bacteria</taxon>
        <taxon>Pseudomonadati</taxon>
        <taxon>Pseudomonadota</taxon>
        <taxon>Alphaproteobacteria</taxon>
        <taxon>Hyphomicrobiales</taxon>
        <taxon>Nitrobacteraceae</taxon>
        <taxon>Nitrobacter</taxon>
    </lineage>
</organism>
<dbReference type="SUPFAM" id="SSF50789">
    <property type="entry name" value="Herpes virus serine proteinase, assemblin"/>
    <property type="match status" value="1"/>
</dbReference>
<reference evidence="5 6" key="1">
    <citation type="submission" date="2006-03" db="EMBL/GenBank/DDBJ databases">
        <title>Complete sequence of chromosome of Nitrobacter hamburgensis X14.</title>
        <authorList>
            <consortium name="US DOE Joint Genome Institute"/>
            <person name="Copeland A."/>
            <person name="Lucas S."/>
            <person name="Lapidus A."/>
            <person name="Barry K."/>
            <person name="Detter J.C."/>
            <person name="Glavina del Rio T."/>
            <person name="Hammon N."/>
            <person name="Israni S."/>
            <person name="Dalin E."/>
            <person name="Tice H."/>
            <person name="Pitluck S."/>
            <person name="Chain P."/>
            <person name="Malfatti S."/>
            <person name="Shin M."/>
            <person name="Vergez L."/>
            <person name="Schmutz J."/>
            <person name="Larimer F."/>
            <person name="Land M."/>
            <person name="Hauser L."/>
            <person name="Kyrpides N."/>
            <person name="Ivanova N."/>
            <person name="Ward B."/>
            <person name="Arp D."/>
            <person name="Klotz M."/>
            <person name="Stein L."/>
            <person name="O'Mullan G."/>
            <person name="Starkenburg S."/>
            <person name="Sayavedra L."/>
            <person name="Poret-Peterson A.T."/>
            <person name="Gentry M.E."/>
            <person name="Bruce D."/>
            <person name="Richardson P."/>
        </authorList>
    </citation>
    <scope>NUCLEOTIDE SEQUENCE [LARGE SCALE GENOMIC DNA]</scope>
    <source>
        <strain evidence="6">DSM 10229 / NCIMB 13809 / X14</strain>
    </source>
</reference>
<dbReference type="Proteomes" id="UP000001953">
    <property type="component" value="Chromosome"/>
</dbReference>
<proteinExistence type="predicted"/>
<dbReference type="GO" id="GO:0008233">
    <property type="term" value="F:peptidase activity"/>
    <property type="evidence" value="ECO:0007669"/>
    <property type="project" value="UniProtKB-KW"/>
</dbReference>
<dbReference type="GO" id="GO:0006508">
    <property type="term" value="P:proteolysis"/>
    <property type="evidence" value="ECO:0007669"/>
    <property type="project" value="UniProtKB-KW"/>
</dbReference>
<dbReference type="InterPro" id="IPR006433">
    <property type="entry name" value="Prohead_protease"/>
</dbReference>
<keyword evidence="6" id="KW-1185">Reference proteome</keyword>
<protein>
    <recommendedName>
        <fullName evidence="4">Prohead serine protease domain-containing protein</fullName>
    </recommendedName>
</protein>
<dbReference type="HOGENOM" id="CLU_073043_2_1_5"/>
<dbReference type="eggNOG" id="COG3740">
    <property type="taxonomic scope" value="Bacteria"/>
</dbReference>
<dbReference type="RefSeq" id="WP_011510216.1">
    <property type="nucleotide sequence ID" value="NC_007964.1"/>
</dbReference>
<evidence type="ECO:0000256" key="2">
    <source>
        <dbReference type="ARBA" id="ARBA00022670"/>
    </source>
</evidence>